<reference evidence="4 5" key="1">
    <citation type="submission" date="2022-07" db="EMBL/GenBank/DDBJ databases">
        <title>Genome-wide signatures of adaptation to extreme environments.</title>
        <authorList>
            <person name="Cho C.H."/>
            <person name="Yoon H.S."/>
        </authorList>
    </citation>
    <scope>NUCLEOTIDE SEQUENCE [LARGE SCALE GENOMIC DNA]</scope>
    <source>
        <strain evidence="4 5">DBV 063 E5</strain>
    </source>
</reference>
<sequence length="274" mass="31910">MLARVWRLALGNGESARSVWWRRADLGRRGRWPSSLTLTACQHQTRPVHQTAGTSASANAARTTANHGPHPPSGLLGSFLTRWLRLDANDGRRPWLLRVLGFYTAESQILHTAKMLYIDCEAQVQRMCREVYRSAAEPPAAQLRFAQWYPLVTLHLWMTLQRLRAEGARGREISEMVYQNFWEDVERRMMLTEGLTLLQTSKWKRECEKMFYGSAMRYDEAWLNRDAPAFQSALRRNVPHLDERGAQRLYQYVEQQVPRLGQAPVERLWSDEQR</sequence>
<dbReference type="Proteomes" id="UP001301350">
    <property type="component" value="Unassembled WGS sequence"/>
</dbReference>
<comment type="caution">
    <text evidence="4">The sequence shown here is derived from an EMBL/GenBank/DDBJ whole genome shotgun (WGS) entry which is preliminary data.</text>
</comment>
<feature type="compositionally biased region" description="Low complexity" evidence="2">
    <location>
        <begin position="51"/>
        <end position="66"/>
    </location>
</feature>
<dbReference type="AlphaFoldDB" id="A0AAV9IUG8"/>
<accession>A0AAV9IUG8</accession>
<evidence type="ECO:0000256" key="1">
    <source>
        <dbReference type="ARBA" id="ARBA00006407"/>
    </source>
</evidence>
<comment type="similarity">
    <text evidence="1">Belongs to the CBP3 family.</text>
</comment>
<evidence type="ECO:0000256" key="2">
    <source>
        <dbReference type="SAM" id="MobiDB-lite"/>
    </source>
</evidence>
<evidence type="ECO:0000313" key="5">
    <source>
        <dbReference type="Proteomes" id="UP001301350"/>
    </source>
</evidence>
<feature type="domain" description="Ubiquinol-cytochrome c chaperone" evidence="3">
    <location>
        <begin position="144"/>
        <end position="269"/>
    </location>
</feature>
<name>A0AAV9IUG8_CYACA</name>
<dbReference type="Pfam" id="PF03981">
    <property type="entry name" value="Ubiq_cyt_C_chap"/>
    <property type="match status" value="1"/>
</dbReference>
<keyword evidence="5" id="KW-1185">Reference proteome</keyword>
<dbReference type="GO" id="GO:0034551">
    <property type="term" value="P:mitochondrial respiratory chain complex III assembly"/>
    <property type="evidence" value="ECO:0007669"/>
    <property type="project" value="TreeGrafter"/>
</dbReference>
<proteinExistence type="inferred from homology"/>
<dbReference type="InterPro" id="IPR007129">
    <property type="entry name" value="Ubiqinol_cyt_c_chaperone_CPB3"/>
</dbReference>
<evidence type="ECO:0000259" key="3">
    <source>
        <dbReference type="Pfam" id="PF03981"/>
    </source>
</evidence>
<gene>
    <name evidence="4" type="ORF">CDCA_CDCA06G1831</name>
</gene>
<dbReference type="InterPro" id="IPR021150">
    <property type="entry name" value="Ubiq_cyt_c_chap"/>
</dbReference>
<dbReference type="PANTHER" id="PTHR12184">
    <property type="entry name" value="UBIQUINOL-CYTOCHROME C REDUCTASE COMPLEX ASSEMBLY FACTOR 1 FAMILY MEMBER"/>
    <property type="match status" value="1"/>
</dbReference>
<evidence type="ECO:0000313" key="4">
    <source>
        <dbReference type="EMBL" id="KAK4535806.1"/>
    </source>
</evidence>
<dbReference type="PANTHER" id="PTHR12184:SF1">
    <property type="entry name" value="UBIQUINOL-CYTOCHROME-C REDUCTASE COMPLEX ASSEMBLY FACTOR 1"/>
    <property type="match status" value="1"/>
</dbReference>
<dbReference type="GO" id="GO:0005739">
    <property type="term" value="C:mitochondrion"/>
    <property type="evidence" value="ECO:0007669"/>
    <property type="project" value="TreeGrafter"/>
</dbReference>
<dbReference type="EMBL" id="JANCYW010000006">
    <property type="protein sequence ID" value="KAK4535806.1"/>
    <property type="molecule type" value="Genomic_DNA"/>
</dbReference>
<protein>
    <recommendedName>
        <fullName evidence="3">Ubiquinol-cytochrome c chaperone domain-containing protein</fullName>
    </recommendedName>
</protein>
<organism evidence="4 5">
    <name type="scientific">Cyanidium caldarium</name>
    <name type="common">Red alga</name>
    <dbReference type="NCBI Taxonomy" id="2771"/>
    <lineage>
        <taxon>Eukaryota</taxon>
        <taxon>Rhodophyta</taxon>
        <taxon>Bangiophyceae</taxon>
        <taxon>Cyanidiales</taxon>
        <taxon>Cyanidiaceae</taxon>
        <taxon>Cyanidium</taxon>
    </lineage>
</organism>
<feature type="region of interest" description="Disordered" evidence="2">
    <location>
        <begin position="45"/>
        <end position="73"/>
    </location>
</feature>